<dbReference type="AlphaFoldDB" id="A0A1J4MVD4"/>
<accession>A0A1J4MVD4</accession>
<dbReference type="GeneID" id="92365149"/>
<dbReference type="EMBL" id="LRBS01000038">
    <property type="protein sequence ID" value="OII77379.1"/>
    <property type="molecule type" value="Genomic_DNA"/>
</dbReference>
<proteinExistence type="predicted"/>
<gene>
    <name evidence="1" type="ORF">cand_009640</name>
</gene>
<dbReference type="OrthoDB" id="10282965at2759"/>
<sequence>MYRSAIFKICNAKLKVACEQKVFSLFPRNISTNNTGSKKLLIFASVHIAAFLSCICWFKYKIKTQIDIETSNKELTSDNNKLTAKINQRSSSGIVIIIQKDNLVCIKAPITNKTNTHDQLTSLVKINPLHKFLKIYFKQKYQEDLVYGDDFLSIYIPLPIYLINTMLNSKALVLLSDNKYNHIILNGNISRLDVKAKANLWSSLWDYMIPRSINDPNYGLFKFEILNATIQFCSSSGDTYWKQACIQKSSN</sequence>
<protein>
    <submittedName>
        <fullName evidence="1">Uncharacterized protein</fullName>
    </submittedName>
</protein>
<reference evidence="1 2" key="1">
    <citation type="submission" date="2016-10" db="EMBL/GenBank/DDBJ databases">
        <title>Reductive evolution of mitochondrial metabolism and differential evolution of invasion-related proteins in Cryptosporidium.</title>
        <authorList>
            <person name="Liu S."/>
            <person name="Roellig D.M."/>
            <person name="Guo Y."/>
            <person name="Li N."/>
            <person name="Frace M.A."/>
            <person name="Tang K."/>
            <person name="Zhang L."/>
            <person name="Feng Y."/>
            <person name="Xiao L."/>
        </authorList>
    </citation>
    <scope>NUCLEOTIDE SEQUENCE [LARGE SCALE GENOMIC DNA]</scope>
    <source>
        <strain evidence="1">30847</strain>
    </source>
</reference>
<organism evidence="1 2">
    <name type="scientific">Cryptosporidium andersoni</name>
    <dbReference type="NCBI Taxonomy" id="117008"/>
    <lineage>
        <taxon>Eukaryota</taxon>
        <taxon>Sar</taxon>
        <taxon>Alveolata</taxon>
        <taxon>Apicomplexa</taxon>
        <taxon>Conoidasida</taxon>
        <taxon>Coccidia</taxon>
        <taxon>Eucoccidiorida</taxon>
        <taxon>Eimeriorina</taxon>
        <taxon>Cryptosporidiidae</taxon>
        <taxon>Cryptosporidium</taxon>
    </lineage>
</organism>
<dbReference type="VEuPathDB" id="CryptoDB:cand_009640"/>
<evidence type="ECO:0000313" key="1">
    <source>
        <dbReference type="EMBL" id="OII77379.1"/>
    </source>
</evidence>
<dbReference type="Proteomes" id="UP000186804">
    <property type="component" value="Unassembled WGS sequence"/>
</dbReference>
<dbReference type="RefSeq" id="XP_067069225.1">
    <property type="nucleotide sequence ID" value="XM_067211204.1"/>
</dbReference>
<keyword evidence="2" id="KW-1185">Reference proteome</keyword>
<name>A0A1J4MVD4_9CRYT</name>
<comment type="caution">
    <text evidence="1">The sequence shown here is derived from an EMBL/GenBank/DDBJ whole genome shotgun (WGS) entry which is preliminary data.</text>
</comment>
<evidence type="ECO:0000313" key="2">
    <source>
        <dbReference type="Proteomes" id="UP000186804"/>
    </source>
</evidence>